<dbReference type="InterPro" id="IPR052560">
    <property type="entry name" value="RdDP_mobile_element"/>
</dbReference>
<dbReference type="InterPro" id="IPR005135">
    <property type="entry name" value="Endo/exonuclease/phosphatase"/>
</dbReference>
<dbReference type="Pfam" id="PF14529">
    <property type="entry name" value="Exo_endo_phos_2"/>
    <property type="match status" value="1"/>
</dbReference>
<reference evidence="3" key="1">
    <citation type="submission" date="2021-02" db="EMBL/GenBank/DDBJ databases">
        <authorList>
            <person name="Nowell W R."/>
        </authorList>
    </citation>
    <scope>NUCLEOTIDE SEQUENCE</scope>
</reference>
<dbReference type="Gene3D" id="3.60.10.10">
    <property type="entry name" value="Endonuclease/exonuclease/phosphatase"/>
    <property type="match status" value="1"/>
</dbReference>
<dbReference type="InterPro" id="IPR036691">
    <property type="entry name" value="Endo/exonu/phosph_ase_sf"/>
</dbReference>
<feature type="domain" description="Endonuclease/exonuclease/phosphatase" evidence="2">
    <location>
        <begin position="162"/>
        <end position="267"/>
    </location>
</feature>
<protein>
    <recommendedName>
        <fullName evidence="6">Reverse transcriptase</fullName>
    </recommendedName>
</protein>
<evidence type="ECO:0000313" key="5">
    <source>
        <dbReference type="Proteomes" id="UP000663887"/>
    </source>
</evidence>
<dbReference type="Pfam" id="PF00078">
    <property type="entry name" value="RVT_1"/>
    <property type="match status" value="1"/>
</dbReference>
<dbReference type="AlphaFoldDB" id="A0A816N3A6"/>
<accession>A0A816N3A6</accession>
<dbReference type="EMBL" id="CAJOBF010001994">
    <property type="protein sequence ID" value="CAF4001564.1"/>
    <property type="molecule type" value="Genomic_DNA"/>
</dbReference>
<dbReference type="PANTHER" id="PTHR36688">
    <property type="entry name" value="ENDO/EXONUCLEASE/PHOSPHATASE DOMAIN-CONTAINING PROTEIN"/>
    <property type="match status" value="1"/>
</dbReference>
<organism evidence="3 5">
    <name type="scientific">Rotaria magnacalcarata</name>
    <dbReference type="NCBI Taxonomy" id="392030"/>
    <lineage>
        <taxon>Eukaryota</taxon>
        <taxon>Metazoa</taxon>
        <taxon>Spiralia</taxon>
        <taxon>Gnathifera</taxon>
        <taxon>Rotifera</taxon>
        <taxon>Eurotatoria</taxon>
        <taxon>Bdelloidea</taxon>
        <taxon>Philodinida</taxon>
        <taxon>Philodinidae</taxon>
        <taxon>Rotaria</taxon>
    </lineage>
</organism>
<dbReference type="InterPro" id="IPR000477">
    <property type="entry name" value="RT_dom"/>
</dbReference>
<dbReference type="GO" id="GO:0003824">
    <property type="term" value="F:catalytic activity"/>
    <property type="evidence" value="ECO:0007669"/>
    <property type="project" value="InterPro"/>
</dbReference>
<dbReference type="EMBL" id="CAJNRG010000529">
    <property type="protein sequence ID" value="CAF2005659.1"/>
    <property type="molecule type" value="Genomic_DNA"/>
</dbReference>
<feature type="domain" description="Reverse transcriptase" evidence="1">
    <location>
        <begin position="566"/>
        <end position="732"/>
    </location>
</feature>
<evidence type="ECO:0000259" key="2">
    <source>
        <dbReference type="Pfam" id="PF14529"/>
    </source>
</evidence>
<gene>
    <name evidence="4" type="ORF">UXM345_LOCUS16206</name>
    <name evidence="3" type="ORF">XDN619_LOCUS3510</name>
</gene>
<evidence type="ECO:0000313" key="3">
    <source>
        <dbReference type="EMBL" id="CAF2005659.1"/>
    </source>
</evidence>
<name>A0A816N3A6_9BILA</name>
<evidence type="ECO:0000259" key="1">
    <source>
        <dbReference type="Pfam" id="PF00078"/>
    </source>
</evidence>
<proteinExistence type="predicted"/>
<dbReference type="Proteomes" id="UP000663887">
    <property type="component" value="Unassembled WGS sequence"/>
</dbReference>
<evidence type="ECO:0000313" key="4">
    <source>
        <dbReference type="EMBL" id="CAF4001564.1"/>
    </source>
</evidence>
<dbReference type="Proteomes" id="UP000663842">
    <property type="component" value="Unassembled WGS sequence"/>
</dbReference>
<evidence type="ECO:0008006" key="6">
    <source>
        <dbReference type="Google" id="ProtNLM"/>
    </source>
</evidence>
<dbReference type="PANTHER" id="PTHR36688:SF1">
    <property type="entry name" value="ENDONUCLEASE_EXONUCLEASE_PHOSPHATASE DOMAIN-CONTAINING PROTEIN"/>
    <property type="match status" value="1"/>
</dbReference>
<sequence>MDQFNIYKFTELKNKLEIFTSNWNNFDRKLALKMIEGWCWTYPRQTLFSKWQNHYQHVQPISNNLSVLHYNIRNFYKNQYDLLDMIERYDPNIISINELGTDVPIKTIKNILFSYDVFKAQGSNSHGGVIVAIAKQLHATAVNHQQPNIITVILTVNNKPYTITSLYSPPTKALPLKILSEIIKKSKSNIIIGDLNAKHEQWGCSLRNKKGRDLYQWLQTNNLVVHNEGMTTSVRSETTIDLIISNEHQYSVQSQPLAHNGSDHFPILTEFTDITTTEQINTIPKVNWEIYTTILTILSPEIHNDTQSRITHPSDWFENFQDFLVALKLRATKWYKIKRKRPTISEALRIMLEHKHYLQNRYRHTRTEEDRLNLRTWQKIIQREFKQHRLNKWNQFISNIALPNPSTFWKTVKSLNKNRSIQFSALSDDKYTLNDPVQILSHLIDHFTSRFTPPVTDMNVQTDKEAQELWNVLSKADHVDIQQACQNSDLKFSLEDIRGVIRGMNSKISSGFDRISNKMIKRLPEIYAHILAPQYNALFSSACWSKNWKQARTICFNKTDHPAPTTQQLRPISLLAVLGKIYERLFLLRFQKWMTIHNILSWQQSGARANQSTISRVYHLLEQLTNSLRYNVLTPVLFVDFKQAIDMLWQQGLLLKLKRLTCPTPYLLWITNYFKDRTITIDLNGLLSDNITIEGEASQGSVFGAIAYTIAHHDLQQIFERPENNHLYVDDLGSIYVCP</sequence>
<dbReference type="SUPFAM" id="SSF56219">
    <property type="entry name" value="DNase I-like"/>
    <property type="match status" value="1"/>
</dbReference>
<comment type="caution">
    <text evidence="3">The sequence shown here is derived from an EMBL/GenBank/DDBJ whole genome shotgun (WGS) entry which is preliminary data.</text>
</comment>